<dbReference type="InterPro" id="IPR026904">
    <property type="entry name" value="MnmG_C"/>
</dbReference>
<dbReference type="PROSITE" id="PS01280">
    <property type="entry name" value="GIDA_1"/>
    <property type="match status" value="1"/>
</dbReference>
<dbReference type="PANTHER" id="PTHR11806">
    <property type="entry name" value="GLUCOSE INHIBITED DIVISION PROTEIN A"/>
    <property type="match status" value="1"/>
</dbReference>
<dbReference type="EMBL" id="JANFYS010000003">
    <property type="protein sequence ID" value="MCQ4769439.1"/>
    <property type="molecule type" value="Genomic_DNA"/>
</dbReference>
<evidence type="ECO:0000256" key="2">
    <source>
        <dbReference type="ARBA" id="ARBA00003717"/>
    </source>
</evidence>
<dbReference type="Proteomes" id="UP001204562">
    <property type="component" value="Unassembled WGS sequence"/>
</dbReference>
<dbReference type="NCBIfam" id="TIGR00136">
    <property type="entry name" value="mnmG_gidA"/>
    <property type="match status" value="1"/>
</dbReference>
<dbReference type="RefSeq" id="WP_256303206.1">
    <property type="nucleotide sequence ID" value="NZ_JANFYS010000003.1"/>
</dbReference>
<dbReference type="GO" id="GO:0002098">
    <property type="term" value="P:tRNA wobble uridine modification"/>
    <property type="evidence" value="ECO:0007669"/>
    <property type="project" value="InterPro"/>
</dbReference>
<dbReference type="GO" id="GO:0050660">
    <property type="term" value="F:flavin adenine dinucleotide binding"/>
    <property type="evidence" value="ECO:0007669"/>
    <property type="project" value="UniProtKB-UniRule"/>
</dbReference>
<evidence type="ECO:0000256" key="1">
    <source>
        <dbReference type="ARBA" id="ARBA00001974"/>
    </source>
</evidence>
<dbReference type="InterPro" id="IPR040131">
    <property type="entry name" value="MnmG_N"/>
</dbReference>
<gene>
    <name evidence="12 14" type="primary">mnmG</name>
    <name evidence="12" type="synonym">gidA</name>
    <name evidence="14" type="ORF">NE579_03020</name>
</gene>
<sequence length="622" mass="68298">MDYNAGSYDIAVIGAGHAGIEAALAAARLGLKTVCFTVNLDAVGNMPCNPAIGGTGKGHLVRELDALGGEMARAADRACIQYRTLNRGKGPAVWSLRAQADRREYQKIMKHTLELQENLWVKQAEVTDLFTDESGAVDRVRTAAGAVYQVRAAVVCTGTYLGGRTIVGDVTRDSGPDGLAAALPLTQSLLRLGLGLRRFKTGTPPRVNARSVDFSKMEVQPGDETVVPFSFETREVPQNRAVCYLTYTNQRTHAVIRANLDRSPLFSGVIEGVGPRYCPSIEDKVVRFADKPRHQLFIEPMGLDTEELYIQGFSSSLPEDVQVEMLHTVAGLERAEMTRSAYAIEYDCVDPTELYPTLEHIRVPGLYGAGQFNGSSGYEEAAVQGFVAGVNAALKLLGRPPMVIGRDQGYIGVLIDDLVTKGTNEPYRMMTSRTEYRLLHRQDNADQRLCPIGHAAGLVSDERYERVKAKYAAVDREIKRLESRGAPPSPVLDAMLEGKGEPPAKSGARLADLLRRPRVGYGDLAPFDPERPDLPAAVAEQVEIALKYEGYIARQRRQVEEMRKMERHPLPPDLDYLAIPVLRLEARQKLDQIRPLNLGQASRISGVSPADMAALMIYLERG</sequence>
<dbReference type="Pfam" id="PF13932">
    <property type="entry name" value="SAM_GIDA_C"/>
    <property type="match status" value="1"/>
</dbReference>
<dbReference type="SUPFAM" id="SSF51905">
    <property type="entry name" value="FAD/NAD(P)-binding domain"/>
    <property type="match status" value="1"/>
</dbReference>
<dbReference type="InterPro" id="IPR002218">
    <property type="entry name" value="MnmG-rel"/>
</dbReference>
<dbReference type="FunFam" id="1.10.10.1800:FF:000001">
    <property type="entry name" value="tRNA uridine 5-carboxymethylaminomethyl modification enzyme MnmG"/>
    <property type="match status" value="1"/>
</dbReference>
<dbReference type="InterPro" id="IPR044920">
    <property type="entry name" value="MnmG_C_subdom_sf"/>
</dbReference>
<evidence type="ECO:0000256" key="11">
    <source>
        <dbReference type="ARBA" id="ARBA00031800"/>
    </source>
</evidence>
<dbReference type="Gene3D" id="1.10.10.1800">
    <property type="entry name" value="tRNA uridine 5-carboxymethylaminomethyl modification enzyme MnmG/GidA"/>
    <property type="match status" value="1"/>
</dbReference>
<comment type="function">
    <text evidence="2 12">NAD-binding protein involved in the addition of a carboxymethylaminomethyl (cmnm) group at the wobble position (U34) of certain tRNAs, forming tRNA-cmnm(5)s(2)U34.</text>
</comment>
<evidence type="ECO:0000256" key="3">
    <source>
        <dbReference type="ARBA" id="ARBA00007653"/>
    </source>
</evidence>
<dbReference type="Pfam" id="PF21680">
    <property type="entry name" value="GIDA_C_1st"/>
    <property type="match status" value="1"/>
</dbReference>
<keyword evidence="9 12" id="KW-0520">NAD</keyword>
<protein>
    <recommendedName>
        <fullName evidence="4 12">tRNA uridine 5-carboxymethylaminomethyl modification enzyme MnmG</fullName>
    </recommendedName>
    <alternativeName>
        <fullName evidence="11 12">Glucose-inhibited division protein A</fullName>
    </alternativeName>
</protein>
<dbReference type="PANTHER" id="PTHR11806:SF0">
    <property type="entry name" value="PROTEIN MTO1 HOMOLOG, MITOCHONDRIAL"/>
    <property type="match status" value="1"/>
</dbReference>
<evidence type="ECO:0000256" key="12">
    <source>
        <dbReference type="HAMAP-Rule" id="MF_00129"/>
    </source>
</evidence>
<keyword evidence="6 12" id="KW-0285">Flavoprotein</keyword>
<organism evidence="14 15">
    <name type="scientific">Intestinimonas massiliensis</name>
    <name type="common">ex Afouda et al. 2020</name>
    <dbReference type="NCBI Taxonomy" id="1673721"/>
    <lineage>
        <taxon>Bacteria</taxon>
        <taxon>Bacillati</taxon>
        <taxon>Bacillota</taxon>
        <taxon>Clostridia</taxon>
        <taxon>Eubacteriales</taxon>
        <taxon>Intestinimonas</taxon>
    </lineage>
</organism>
<comment type="subunit">
    <text evidence="10 12">Homodimer. Heterotetramer of two MnmE and two MnmG subunits.</text>
</comment>
<evidence type="ECO:0000256" key="7">
    <source>
        <dbReference type="ARBA" id="ARBA00022694"/>
    </source>
</evidence>
<feature type="binding site" evidence="12">
    <location>
        <begin position="274"/>
        <end position="288"/>
    </location>
    <ligand>
        <name>NAD(+)</name>
        <dbReference type="ChEBI" id="CHEBI:57540"/>
    </ligand>
</feature>
<dbReference type="SMART" id="SM01228">
    <property type="entry name" value="GIDA_assoc_3"/>
    <property type="match status" value="1"/>
</dbReference>
<dbReference type="FunFam" id="3.50.50.60:FF:000002">
    <property type="entry name" value="tRNA uridine 5-carboxymethylaminomethyl modification enzyme MnmG"/>
    <property type="match status" value="1"/>
</dbReference>
<proteinExistence type="inferred from homology"/>
<dbReference type="HAMAP" id="MF_00129">
    <property type="entry name" value="MnmG_GidA"/>
    <property type="match status" value="1"/>
</dbReference>
<comment type="similarity">
    <text evidence="3 12">Belongs to the MnmG family.</text>
</comment>
<dbReference type="Gene3D" id="1.10.150.570">
    <property type="entry name" value="GidA associated domain, C-terminal subdomain"/>
    <property type="match status" value="1"/>
</dbReference>
<keyword evidence="8 12" id="KW-0274">FAD</keyword>
<dbReference type="InterPro" id="IPR004416">
    <property type="entry name" value="MnmG"/>
</dbReference>
<feature type="binding site" evidence="12">
    <location>
        <begin position="14"/>
        <end position="19"/>
    </location>
    <ligand>
        <name>FAD</name>
        <dbReference type="ChEBI" id="CHEBI:57692"/>
    </ligand>
</feature>
<comment type="caution">
    <text evidence="14">The sequence shown here is derived from an EMBL/GenBank/DDBJ whole genome shotgun (WGS) entry which is preliminary data.</text>
</comment>
<dbReference type="InterPro" id="IPR047001">
    <property type="entry name" value="MnmG_C_subdom"/>
</dbReference>
<evidence type="ECO:0000256" key="5">
    <source>
        <dbReference type="ARBA" id="ARBA00022490"/>
    </source>
</evidence>
<comment type="cofactor">
    <cofactor evidence="1 12">
        <name>FAD</name>
        <dbReference type="ChEBI" id="CHEBI:57692"/>
    </cofactor>
</comment>
<dbReference type="GO" id="GO:0005829">
    <property type="term" value="C:cytosol"/>
    <property type="evidence" value="ECO:0007669"/>
    <property type="project" value="TreeGrafter"/>
</dbReference>
<evidence type="ECO:0000256" key="10">
    <source>
        <dbReference type="ARBA" id="ARBA00025948"/>
    </source>
</evidence>
<comment type="caution">
    <text evidence="12">Lacks conserved residue(s) required for the propagation of feature annotation.</text>
</comment>
<evidence type="ECO:0000313" key="14">
    <source>
        <dbReference type="EMBL" id="MCQ4769439.1"/>
    </source>
</evidence>
<evidence type="ECO:0000256" key="4">
    <source>
        <dbReference type="ARBA" id="ARBA00020461"/>
    </source>
</evidence>
<name>A0AAW5JNK3_9FIRM</name>
<dbReference type="Gene3D" id="3.50.50.60">
    <property type="entry name" value="FAD/NAD(P)-binding domain"/>
    <property type="match status" value="2"/>
</dbReference>
<evidence type="ECO:0000313" key="15">
    <source>
        <dbReference type="Proteomes" id="UP001204562"/>
    </source>
</evidence>
<evidence type="ECO:0000256" key="9">
    <source>
        <dbReference type="ARBA" id="ARBA00023027"/>
    </source>
</evidence>
<feature type="domain" description="tRNA uridine 5-carboxymethylaminomethyl modification enzyme C-terminal subdomain" evidence="13">
    <location>
        <begin position="546"/>
        <end position="617"/>
    </location>
</feature>
<dbReference type="FunFam" id="1.10.150.570:FF:000001">
    <property type="entry name" value="tRNA uridine 5-carboxymethylaminomethyl modification enzyme MnmG"/>
    <property type="match status" value="1"/>
</dbReference>
<comment type="subcellular location">
    <subcellularLocation>
        <location evidence="12">Cytoplasm</location>
    </subcellularLocation>
</comment>
<dbReference type="InterPro" id="IPR049312">
    <property type="entry name" value="GIDA_C_N"/>
</dbReference>
<dbReference type="InterPro" id="IPR020595">
    <property type="entry name" value="MnmG-rel_CS"/>
</dbReference>
<dbReference type="GO" id="GO:0030488">
    <property type="term" value="P:tRNA methylation"/>
    <property type="evidence" value="ECO:0007669"/>
    <property type="project" value="TreeGrafter"/>
</dbReference>
<reference evidence="14" key="1">
    <citation type="submission" date="2022-06" db="EMBL/GenBank/DDBJ databases">
        <title>Isolation of gut microbiota from human fecal samples.</title>
        <authorList>
            <person name="Pamer E.G."/>
            <person name="Barat B."/>
            <person name="Waligurski E."/>
            <person name="Medina S."/>
            <person name="Paddock L."/>
            <person name="Mostad J."/>
        </authorList>
    </citation>
    <scope>NUCLEOTIDE SEQUENCE</scope>
    <source>
        <strain evidence="14">DFI.9.91</strain>
    </source>
</reference>
<keyword evidence="5 12" id="KW-0963">Cytoplasm</keyword>
<evidence type="ECO:0000256" key="6">
    <source>
        <dbReference type="ARBA" id="ARBA00022630"/>
    </source>
</evidence>
<keyword evidence="7 12" id="KW-0819">tRNA processing</keyword>
<dbReference type="AlphaFoldDB" id="A0AAW5JNK3"/>
<accession>A0AAW5JNK3</accession>
<evidence type="ECO:0000259" key="13">
    <source>
        <dbReference type="SMART" id="SM01228"/>
    </source>
</evidence>
<dbReference type="InterPro" id="IPR036188">
    <property type="entry name" value="FAD/NAD-bd_sf"/>
</dbReference>
<evidence type="ECO:0000256" key="8">
    <source>
        <dbReference type="ARBA" id="ARBA00022827"/>
    </source>
</evidence>
<dbReference type="Pfam" id="PF01134">
    <property type="entry name" value="GIDA"/>
    <property type="match status" value="1"/>
</dbReference>